<gene>
    <name evidence="2" type="ORF">IGS68_07340</name>
</gene>
<dbReference type="Proteomes" id="UP000595197">
    <property type="component" value="Chromosome"/>
</dbReference>
<evidence type="ECO:0000256" key="1">
    <source>
        <dbReference type="SAM" id="MobiDB-lite"/>
    </source>
</evidence>
<reference evidence="2" key="1">
    <citation type="submission" date="2021-02" db="EMBL/GenBank/DDBJ databases">
        <title>Skermanella TT6 skin isolate.</title>
        <authorList>
            <person name="Lee K."/>
            <person name="Ganzorig M."/>
        </authorList>
    </citation>
    <scope>NUCLEOTIDE SEQUENCE</scope>
    <source>
        <strain evidence="2">TT6</strain>
    </source>
</reference>
<dbReference type="EMBL" id="CP067420">
    <property type="protein sequence ID" value="QQP91025.1"/>
    <property type="molecule type" value="Genomic_DNA"/>
</dbReference>
<evidence type="ECO:0000313" key="3">
    <source>
        <dbReference type="Proteomes" id="UP000595197"/>
    </source>
</evidence>
<feature type="region of interest" description="Disordered" evidence="1">
    <location>
        <begin position="73"/>
        <end position="97"/>
    </location>
</feature>
<dbReference type="RefSeq" id="WP_201078516.1">
    <property type="nucleotide sequence ID" value="NZ_CP067420.1"/>
</dbReference>
<name>A0ABX7BBB4_9PROT</name>
<accession>A0ABX7BBB4</accession>
<organism evidence="2 3">
    <name type="scientific">Skermanella cutis</name>
    <dbReference type="NCBI Taxonomy" id="2775420"/>
    <lineage>
        <taxon>Bacteria</taxon>
        <taxon>Pseudomonadati</taxon>
        <taxon>Pseudomonadota</taxon>
        <taxon>Alphaproteobacteria</taxon>
        <taxon>Rhodospirillales</taxon>
        <taxon>Azospirillaceae</taxon>
        <taxon>Skermanella</taxon>
    </lineage>
</organism>
<sequence length="97" mass="11616">MTYELVHKFRGQGKMNEAEDWIRANVKGLWELQFLGMSEEIDEFKKTKTYIFHVRFTFGRSEDMKRFKDEYIDGKPPRRAQASAPAKKRGFFSRLFN</sequence>
<evidence type="ECO:0000313" key="2">
    <source>
        <dbReference type="EMBL" id="QQP91025.1"/>
    </source>
</evidence>
<protein>
    <submittedName>
        <fullName evidence="2">Uncharacterized protein</fullName>
    </submittedName>
</protein>
<keyword evidence="3" id="KW-1185">Reference proteome</keyword>
<proteinExistence type="predicted"/>